<dbReference type="GO" id="GO:0003735">
    <property type="term" value="F:structural constituent of ribosome"/>
    <property type="evidence" value="ECO:0007669"/>
    <property type="project" value="UniProtKB-UniRule"/>
</dbReference>
<keyword evidence="4 6" id="KW-0699">rRNA-binding</keyword>
<evidence type="ECO:0000256" key="4">
    <source>
        <dbReference type="HAMAP-Rule" id="MF_01365"/>
    </source>
</evidence>
<name>A0A1F4UPW2_UNCKA</name>
<feature type="domain" description="Large ribosomal subunit protein uL6 alpha-beta" evidence="7">
    <location>
        <begin position="91"/>
        <end position="165"/>
    </location>
</feature>
<dbReference type="InterPro" id="IPR000702">
    <property type="entry name" value="Ribosomal_uL6-like"/>
</dbReference>
<dbReference type="InterPro" id="IPR019906">
    <property type="entry name" value="Ribosomal_uL6_bac-type"/>
</dbReference>
<keyword evidence="2 4" id="KW-0689">Ribosomal protein</keyword>
<evidence type="ECO:0000256" key="5">
    <source>
        <dbReference type="RuleBase" id="RU003869"/>
    </source>
</evidence>
<evidence type="ECO:0000259" key="7">
    <source>
        <dbReference type="Pfam" id="PF00347"/>
    </source>
</evidence>
<dbReference type="InterPro" id="IPR002358">
    <property type="entry name" value="Ribosomal_uL6_CS"/>
</dbReference>
<evidence type="ECO:0000313" key="9">
    <source>
        <dbReference type="Proteomes" id="UP000176444"/>
    </source>
</evidence>
<sequence>MSKIGKVPVKIPAGVDVQISDALIKVTGVKGSVEVSQIPGILVSNIDSSIVVELASKDLFNGSAYWGLVRSLLNNAVTGVSEGFTKILEIVGVGYRVEKAGNNLRFFVGYSHSVEFKAPEGVLLEIEGNTVVKVSGASKHMVGQVAANIRAIRKPEPYKGKGIKYRDEIIKRKQGKASKA</sequence>
<dbReference type="Pfam" id="PF00347">
    <property type="entry name" value="Ribosomal_L6"/>
    <property type="match status" value="2"/>
</dbReference>
<dbReference type="InterPro" id="IPR020040">
    <property type="entry name" value="Ribosomal_uL6_a/b-dom"/>
</dbReference>
<dbReference type="InterPro" id="IPR036789">
    <property type="entry name" value="Ribosomal_uL6-like_a/b-dom_sf"/>
</dbReference>
<dbReference type="NCBIfam" id="TIGR03654">
    <property type="entry name" value="L6_bact"/>
    <property type="match status" value="1"/>
</dbReference>
<evidence type="ECO:0000256" key="3">
    <source>
        <dbReference type="ARBA" id="ARBA00023274"/>
    </source>
</evidence>
<evidence type="ECO:0000256" key="6">
    <source>
        <dbReference type="RuleBase" id="RU003870"/>
    </source>
</evidence>
<dbReference type="Proteomes" id="UP000176444">
    <property type="component" value="Unassembled WGS sequence"/>
</dbReference>
<dbReference type="PIRSF" id="PIRSF002162">
    <property type="entry name" value="Ribosomal_L6"/>
    <property type="match status" value="1"/>
</dbReference>
<protein>
    <recommendedName>
        <fullName evidence="4">Large ribosomal subunit protein uL6</fullName>
    </recommendedName>
</protein>
<evidence type="ECO:0000256" key="2">
    <source>
        <dbReference type="ARBA" id="ARBA00022980"/>
    </source>
</evidence>
<dbReference type="EMBL" id="MEUX01000023">
    <property type="protein sequence ID" value="OGC47007.1"/>
    <property type="molecule type" value="Genomic_DNA"/>
</dbReference>
<dbReference type="GO" id="GO:0019843">
    <property type="term" value="F:rRNA binding"/>
    <property type="evidence" value="ECO:0007669"/>
    <property type="project" value="UniProtKB-UniRule"/>
</dbReference>
<dbReference type="HAMAP" id="MF_01365_B">
    <property type="entry name" value="Ribosomal_uL6_B"/>
    <property type="match status" value="1"/>
</dbReference>
<keyword evidence="3 4" id="KW-0687">Ribonucleoprotein</keyword>
<evidence type="ECO:0000256" key="1">
    <source>
        <dbReference type="ARBA" id="ARBA00009356"/>
    </source>
</evidence>
<comment type="function">
    <text evidence="4 6">This protein binds to the 23S rRNA, and is important in its secondary structure. It is located near the subunit interface in the base of the L7/L12 stalk, and near the tRNA binding site of the peptidyltransferase center.</text>
</comment>
<dbReference type="FunFam" id="3.90.930.12:FF:000001">
    <property type="entry name" value="50S ribosomal protein L6"/>
    <property type="match status" value="1"/>
</dbReference>
<dbReference type="PROSITE" id="PS00525">
    <property type="entry name" value="RIBOSOMAL_L6_1"/>
    <property type="match status" value="1"/>
</dbReference>
<comment type="caution">
    <text evidence="8">The sequence shown here is derived from an EMBL/GenBank/DDBJ whole genome shotgun (WGS) entry which is preliminary data.</text>
</comment>
<dbReference type="SUPFAM" id="SSF56053">
    <property type="entry name" value="Ribosomal protein L6"/>
    <property type="match status" value="2"/>
</dbReference>
<accession>A0A1F4UPW2</accession>
<comment type="similarity">
    <text evidence="1 4 5">Belongs to the universal ribosomal protein uL6 family.</text>
</comment>
<dbReference type="GO" id="GO:0022625">
    <property type="term" value="C:cytosolic large ribosomal subunit"/>
    <property type="evidence" value="ECO:0007669"/>
    <property type="project" value="UniProtKB-UniRule"/>
</dbReference>
<keyword evidence="4 6" id="KW-0694">RNA-binding</keyword>
<dbReference type="AlphaFoldDB" id="A0A1F4UPW2"/>
<dbReference type="Gene3D" id="3.90.930.12">
    <property type="entry name" value="Ribosomal protein L6, alpha-beta domain"/>
    <property type="match status" value="2"/>
</dbReference>
<reference evidence="8 9" key="1">
    <citation type="journal article" date="2016" name="Nat. Commun.">
        <title>Thousands of microbial genomes shed light on interconnected biogeochemical processes in an aquifer system.</title>
        <authorList>
            <person name="Anantharaman K."/>
            <person name="Brown C.T."/>
            <person name="Hug L.A."/>
            <person name="Sharon I."/>
            <person name="Castelle C.J."/>
            <person name="Probst A.J."/>
            <person name="Thomas B.C."/>
            <person name="Singh A."/>
            <person name="Wilkins M.J."/>
            <person name="Karaoz U."/>
            <person name="Brodie E.L."/>
            <person name="Williams K.H."/>
            <person name="Hubbard S.S."/>
            <person name="Banfield J.F."/>
        </authorList>
    </citation>
    <scope>NUCLEOTIDE SEQUENCE [LARGE SCALE GENOMIC DNA]</scope>
</reference>
<evidence type="ECO:0000313" key="8">
    <source>
        <dbReference type="EMBL" id="OGC47007.1"/>
    </source>
</evidence>
<dbReference type="GO" id="GO:0002181">
    <property type="term" value="P:cytoplasmic translation"/>
    <property type="evidence" value="ECO:0007669"/>
    <property type="project" value="TreeGrafter"/>
</dbReference>
<dbReference type="PANTHER" id="PTHR11655">
    <property type="entry name" value="60S/50S RIBOSOMAL PROTEIN L6/L9"/>
    <property type="match status" value="1"/>
</dbReference>
<dbReference type="PRINTS" id="PR00059">
    <property type="entry name" value="RIBOSOMALL6"/>
</dbReference>
<gene>
    <name evidence="4" type="primary">rplF</name>
    <name evidence="8" type="ORF">A2713_02100</name>
</gene>
<dbReference type="PANTHER" id="PTHR11655:SF14">
    <property type="entry name" value="LARGE RIBOSOMAL SUBUNIT PROTEIN UL6M"/>
    <property type="match status" value="1"/>
</dbReference>
<organism evidence="8 9">
    <name type="scientific">candidate division WWE3 bacterium RIFCSPHIGHO2_01_FULL_35_17</name>
    <dbReference type="NCBI Taxonomy" id="1802614"/>
    <lineage>
        <taxon>Bacteria</taxon>
        <taxon>Katanobacteria</taxon>
    </lineage>
</organism>
<feature type="domain" description="Large ribosomal subunit protein uL6 alpha-beta" evidence="7">
    <location>
        <begin position="11"/>
        <end position="83"/>
    </location>
</feature>
<comment type="subunit">
    <text evidence="4">Part of the 50S ribosomal subunit.</text>
</comment>
<proteinExistence type="inferred from homology"/>